<evidence type="ECO:0000313" key="4">
    <source>
        <dbReference type="Proteomes" id="UP000184368"/>
    </source>
</evidence>
<organism evidence="3 4">
    <name type="scientific">Cnuella takakiae</name>
    <dbReference type="NCBI Taxonomy" id="1302690"/>
    <lineage>
        <taxon>Bacteria</taxon>
        <taxon>Pseudomonadati</taxon>
        <taxon>Bacteroidota</taxon>
        <taxon>Chitinophagia</taxon>
        <taxon>Chitinophagales</taxon>
        <taxon>Chitinophagaceae</taxon>
        <taxon>Cnuella</taxon>
    </lineage>
</organism>
<gene>
    <name evidence="3" type="ORF">SAMN05444008_102183</name>
</gene>
<proteinExistence type="predicted"/>
<dbReference type="SUPFAM" id="SSF48208">
    <property type="entry name" value="Six-hairpin glycosidases"/>
    <property type="match status" value="1"/>
</dbReference>
<evidence type="ECO:0000313" key="3">
    <source>
        <dbReference type="EMBL" id="SHE65532.1"/>
    </source>
</evidence>
<accession>A0A1M4V9D1</accession>
<dbReference type="Proteomes" id="UP000184368">
    <property type="component" value="Unassembled WGS sequence"/>
</dbReference>
<sequence>MAKHKYNFGVIGNCSYLAYIDMHADVKWMCLPRFDSSFLFGSLLDEEKGGHFYIRPAAEQYESKQYYLPNTNVLCTEFTTADGRFRIVDCAPRMTIHDRQFRPLMLVRKIELLSGDPSIKVVCDPRGEYGKIVPETATGSNHIAFLGLGKQVRMTTDISLNYVLEQRPFVLDETRYIVLTYGQPLEAPLRETAEEFLTKTVLHWQAWVKGCYIPNIYQEQIIRSALILKLHQYEDTGGIIASGTTSLPEYHNSTRNWDYRFVWFRDAYYTLRAFNQIGHFEELERYFDFIQNVIRNSGDTLQPLYSITGEKDLHELELDLAGYMGNQPVRIGNKASIQIQNDVYGQVMVSLMPLFTDKRLTFARKESYKKIVPWLLDRIEMTMHAEDAGLWEFRNSKYIFAYTMMFHWAGAKAAFKIAQAFNDTAIMAKASKLASEAAKNIEKCWDPERGCYTQAIGSKNLDASTLKLISMNYLPGNDPRAKTHIAALEKELLADHGLFYRYKHYDDFGEPETTFLVCAFWYIDALACVGRIDDAKKNLDQIMQFSNHLGIFSEDVATDGSQWGNIPQTYSHVGLINAAFRVSRKLDQAEFI</sequence>
<name>A0A1M4V9D1_9BACT</name>
<keyword evidence="4" id="KW-1185">Reference proteome</keyword>
<dbReference type="InterPro" id="IPR008928">
    <property type="entry name" value="6-hairpin_glycosidase_sf"/>
</dbReference>
<dbReference type="STRING" id="1302690.BUE76_12795"/>
<dbReference type="GO" id="GO:0004553">
    <property type="term" value="F:hydrolase activity, hydrolyzing O-glycosyl compounds"/>
    <property type="evidence" value="ECO:0007669"/>
    <property type="project" value="UniProtKB-ARBA"/>
</dbReference>
<protein>
    <submittedName>
        <fullName evidence="3">Glucoamylase</fullName>
    </submittedName>
</protein>
<reference evidence="3 4" key="1">
    <citation type="submission" date="2016-11" db="EMBL/GenBank/DDBJ databases">
        <authorList>
            <person name="Jaros S."/>
            <person name="Januszkiewicz K."/>
            <person name="Wedrychowicz H."/>
        </authorList>
    </citation>
    <scope>NUCLEOTIDE SEQUENCE [LARGE SCALE GENOMIC DNA]</scope>
    <source>
        <strain evidence="3 4">DSM 26897</strain>
    </source>
</reference>
<dbReference type="InterPro" id="IPR045582">
    <property type="entry name" value="Trehalase-like_N"/>
</dbReference>
<evidence type="ECO:0000259" key="1">
    <source>
        <dbReference type="Pfam" id="PF00723"/>
    </source>
</evidence>
<dbReference type="PANTHER" id="PTHR31616:SF0">
    <property type="entry name" value="GLUCAN 1,4-ALPHA-GLUCOSIDASE"/>
    <property type="match status" value="1"/>
</dbReference>
<dbReference type="Gene3D" id="1.50.10.10">
    <property type="match status" value="1"/>
</dbReference>
<feature type="domain" description="GH15-like" evidence="1">
    <location>
        <begin position="216"/>
        <end position="579"/>
    </location>
</feature>
<evidence type="ECO:0000259" key="2">
    <source>
        <dbReference type="Pfam" id="PF19291"/>
    </source>
</evidence>
<dbReference type="PANTHER" id="PTHR31616">
    <property type="entry name" value="TREHALASE"/>
    <property type="match status" value="1"/>
</dbReference>
<dbReference type="InterPro" id="IPR011613">
    <property type="entry name" value="GH15-like"/>
</dbReference>
<dbReference type="InterPro" id="IPR012341">
    <property type="entry name" value="6hp_glycosidase-like_sf"/>
</dbReference>
<dbReference type="EMBL" id="FQUO01000002">
    <property type="protein sequence ID" value="SHE65532.1"/>
    <property type="molecule type" value="Genomic_DNA"/>
</dbReference>
<dbReference type="RefSeq" id="WP_073039841.1">
    <property type="nucleotide sequence ID" value="NZ_FQUO01000002.1"/>
</dbReference>
<dbReference type="OrthoDB" id="3902805at2"/>
<dbReference type="AlphaFoldDB" id="A0A1M4V9D1"/>
<feature type="domain" description="Trehalase-like N-terminal" evidence="2">
    <location>
        <begin position="10"/>
        <end position="135"/>
    </location>
</feature>
<dbReference type="GO" id="GO:0005975">
    <property type="term" value="P:carbohydrate metabolic process"/>
    <property type="evidence" value="ECO:0007669"/>
    <property type="project" value="InterPro"/>
</dbReference>
<dbReference type="Pfam" id="PF19291">
    <property type="entry name" value="TREH_N"/>
    <property type="match status" value="1"/>
</dbReference>
<dbReference type="Pfam" id="PF00723">
    <property type="entry name" value="Glyco_hydro_15"/>
    <property type="match status" value="1"/>
</dbReference>